<accession>A0ABM6LZY8</accession>
<dbReference type="SUPFAM" id="SSF52218">
    <property type="entry name" value="Flavoproteins"/>
    <property type="match status" value="1"/>
</dbReference>
<dbReference type="Gene3D" id="3.40.50.360">
    <property type="match status" value="1"/>
</dbReference>
<keyword evidence="2" id="KW-0285">Flavoprotein</keyword>
<protein>
    <submittedName>
        <fullName evidence="4">NADPH-dependent FMN reductase</fullName>
    </submittedName>
</protein>
<evidence type="ECO:0000313" key="5">
    <source>
        <dbReference type="Proteomes" id="UP000249910"/>
    </source>
</evidence>
<sequence>MKVLGFAASNSKNSINNKLVEFILSNIDNDKELLNIIDYKMPIYSIDYETDVGIPPQAQDFLNKLAEFDLILISHAEHNGNYSVFYKKLLDWCSRISRDIFQSKELVLLATSPGGMGGKNVLEIARKSALIFNGELCFSMSIPNFYENFKNDKLSNSDLKQQLFKNLKDLGINLLSI</sequence>
<dbReference type="Pfam" id="PF03358">
    <property type="entry name" value="FMN_red"/>
    <property type="match status" value="1"/>
</dbReference>
<dbReference type="Proteomes" id="UP000249910">
    <property type="component" value="Chromosome"/>
</dbReference>
<proteinExistence type="predicted"/>
<dbReference type="EMBL" id="CP022132">
    <property type="protein sequence ID" value="ASG68149.1"/>
    <property type="molecule type" value="Genomic_DNA"/>
</dbReference>
<dbReference type="InterPro" id="IPR005025">
    <property type="entry name" value="FMN_Rdtase-like_dom"/>
</dbReference>
<evidence type="ECO:0000256" key="1">
    <source>
        <dbReference type="ARBA" id="ARBA00001917"/>
    </source>
</evidence>
<evidence type="ECO:0000256" key="2">
    <source>
        <dbReference type="ARBA" id="ARBA00022643"/>
    </source>
</evidence>
<dbReference type="PANTHER" id="PTHR30543">
    <property type="entry name" value="CHROMATE REDUCTASE"/>
    <property type="match status" value="1"/>
</dbReference>
<dbReference type="RefSeq" id="WP_088772650.1">
    <property type="nucleotide sequence ID" value="NZ_CP022132.1"/>
</dbReference>
<comment type="cofactor">
    <cofactor evidence="1">
        <name>FMN</name>
        <dbReference type="ChEBI" id="CHEBI:58210"/>
    </cofactor>
</comment>
<keyword evidence="5" id="KW-1185">Reference proteome</keyword>
<gene>
    <name evidence="4" type="ORF">CDV26_06895</name>
</gene>
<dbReference type="PANTHER" id="PTHR30543:SF21">
    <property type="entry name" value="NAD(P)H-DEPENDENT FMN REDUCTASE LOT6"/>
    <property type="match status" value="1"/>
</dbReference>
<feature type="domain" description="NADPH-dependent FMN reductase-like" evidence="3">
    <location>
        <begin position="1"/>
        <end position="129"/>
    </location>
</feature>
<dbReference type="InterPro" id="IPR029039">
    <property type="entry name" value="Flavoprotein-like_sf"/>
</dbReference>
<name>A0ABM6LZY8_9GAMM</name>
<organism evidence="4 5">
    <name type="scientific">Francisella halioticida</name>
    <dbReference type="NCBI Taxonomy" id="549298"/>
    <lineage>
        <taxon>Bacteria</taxon>
        <taxon>Pseudomonadati</taxon>
        <taxon>Pseudomonadota</taxon>
        <taxon>Gammaproteobacteria</taxon>
        <taxon>Thiotrichales</taxon>
        <taxon>Francisellaceae</taxon>
        <taxon>Francisella</taxon>
    </lineage>
</organism>
<keyword evidence="2" id="KW-0288">FMN</keyword>
<reference evidence="4 5" key="1">
    <citation type="submission" date="2017-06" db="EMBL/GenBank/DDBJ databases">
        <title>Complete genome of Francisella halioticida.</title>
        <authorList>
            <person name="Sjodin A."/>
        </authorList>
    </citation>
    <scope>NUCLEOTIDE SEQUENCE [LARGE SCALE GENOMIC DNA]</scope>
    <source>
        <strain evidence="4 5">DSM 23729</strain>
    </source>
</reference>
<dbReference type="InterPro" id="IPR050712">
    <property type="entry name" value="NAD(P)H-dep_reductase"/>
</dbReference>
<evidence type="ECO:0000313" key="4">
    <source>
        <dbReference type="EMBL" id="ASG68149.1"/>
    </source>
</evidence>
<evidence type="ECO:0000259" key="3">
    <source>
        <dbReference type="Pfam" id="PF03358"/>
    </source>
</evidence>